<feature type="domain" description="MYND-type" evidence="19">
    <location>
        <begin position="1196"/>
        <end position="1230"/>
    </location>
</feature>
<dbReference type="GO" id="GO:0005694">
    <property type="term" value="C:chromosome"/>
    <property type="evidence" value="ECO:0007669"/>
    <property type="project" value="UniProtKB-SubCell"/>
</dbReference>
<evidence type="ECO:0000256" key="1">
    <source>
        <dbReference type="ARBA" id="ARBA00004123"/>
    </source>
</evidence>
<keyword evidence="14" id="KW-0175">Coiled coil</keyword>
<dbReference type="PANTHER" id="PTHR46453">
    <property type="entry name" value="PROTEIN KINASE C-BINDING PROTEIN 1"/>
    <property type="match status" value="1"/>
</dbReference>
<dbReference type="SUPFAM" id="SSF144232">
    <property type="entry name" value="HIT/MYND zinc finger-like"/>
    <property type="match status" value="1"/>
</dbReference>
<feature type="region of interest" description="Disordered" evidence="15">
    <location>
        <begin position="530"/>
        <end position="584"/>
    </location>
</feature>
<dbReference type="InterPro" id="IPR036427">
    <property type="entry name" value="Bromodomain-like_sf"/>
</dbReference>
<evidence type="ECO:0000256" key="7">
    <source>
        <dbReference type="ARBA" id="ARBA00022853"/>
    </source>
</evidence>
<dbReference type="AlphaFoldDB" id="E9H2A6"/>
<dbReference type="PRINTS" id="PR00503">
    <property type="entry name" value="BROMODOMAIN"/>
</dbReference>
<feature type="compositionally biased region" description="Polar residues" evidence="15">
    <location>
        <begin position="697"/>
        <end position="709"/>
    </location>
</feature>
<feature type="compositionally biased region" description="Polar residues" evidence="15">
    <location>
        <begin position="80"/>
        <end position="98"/>
    </location>
</feature>
<evidence type="ECO:0000256" key="3">
    <source>
        <dbReference type="ARBA" id="ARBA00022454"/>
    </source>
</evidence>
<evidence type="ECO:0000259" key="17">
    <source>
        <dbReference type="PROSITE" id="PS50016"/>
    </source>
</evidence>
<feature type="compositionally biased region" description="Basic and acidic residues" evidence="15">
    <location>
        <begin position="575"/>
        <end position="584"/>
    </location>
</feature>
<dbReference type="InParanoid" id="E9H2A6"/>
<dbReference type="PROSITE" id="PS01359">
    <property type="entry name" value="ZF_PHD_1"/>
    <property type="match status" value="1"/>
</dbReference>
<dbReference type="SUPFAM" id="SSF57903">
    <property type="entry name" value="FYVE/PHD zinc finger"/>
    <property type="match status" value="1"/>
</dbReference>
<dbReference type="FunCoup" id="E9H2A6">
    <property type="interactions" value="2198"/>
</dbReference>
<feature type="coiled-coil region" evidence="14">
    <location>
        <begin position="1154"/>
        <end position="1185"/>
    </location>
</feature>
<dbReference type="GO" id="GO:0003714">
    <property type="term" value="F:transcription corepressor activity"/>
    <property type="evidence" value="ECO:0000318"/>
    <property type="project" value="GO_Central"/>
</dbReference>
<keyword evidence="5 13" id="KW-0863">Zinc-finger</keyword>
<dbReference type="PROSITE" id="PS50016">
    <property type="entry name" value="ZF_PHD_2"/>
    <property type="match status" value="1"/>
</dbReference>
<keyword evidence="8" id="KW-0805">Transcription regulation</keyword>
<comment type="subcellular location">
    <subcellularLocation>
        <location evidence="2">Chromosome</location>
    </subcellularLocation>
    <subcellularLocation>
        <location evidence="1">Nucleus</location>
    </subcellularLocation>
</comment>
<evidence type="ECO:0000256" key="2">
    <source>
        <dbReference type="ARBA" id="ARBA00004286"/>
    </source>
</evidence>
<keyword evidence="11" id="KW-0539">Nucleus</keyword>
<dbReference type="CDD" id="cd20160">
    <property type="entry name" value="PWWP_PRKCBP1"/>
    <property type="match status" value="1"/>
</dbReference>
<feature type="region of interest" description="Disordered" evidence="15">
    <location>
        <begin position="697"/>
        <end position="730"/>
    </location>
</feature>
<dbReference type="InterPro" id="IPR013083">
    <property type="entry name" value="Znf_RING/FYVE/PHD"/>
</dbReference>
<evidence type="ECO:0000256" key="12">
    <source>
        <dbReference type="PROSITE-ProRule" id="PRU00035"/>
    </source>
</evidence>
<feature type="compositionally biased region" description="Low complexity" evidence="15">
    <location>
        <begin position="762"/>
        <end position="785"/>
    </location>
</feature>
<dbReference type="Gene3D" id="6.10.140.2220">
    <property type="match status" value="1"/>
</dbReference>
<reference evidence="20 21" key="1">
    <citation type="journal article" date="2011" name="Science">
        <title>The ecoresponsive genome of Daphnia pulex.</title>
        <authorList>
            <person name="Colbourne J.K."/>
            <person name="Pfrender M.E."/>
            <person name="Gilbert D."/>
            <person name="Thomas W.K."/>
            <person name="Tucker A."/>
            <person name="Oakley T.H."/>
            <person name="Tokishita S."/>
            <person name="Aerts A."/>
            <person name="Arnold G.J."/>
            <person name="Basu M.K."/>
            <person name="Bauer D.J."/>
            <person name="Caceres C.E."/>
            <person name="Carmel L."/>
            <person name="Casola C."/>
            <person name="Choi J.H."/>
            <person name="Detter J.C."/>
            <person name="Dong Q."/>
            <person name="Dusheyko S."/>
            <person name="Eads B.D."/>
            <person name="Frohlich T."/>
            <person name="Geiler-Samerotte K.A."/>
            <person name="Gerlach D."/>
            <person name="Hatcher P."/>
            <person name="Jogdeo S."/>
            <person name="Krijgsveld J."/>
            <person name="Kriventseva E.V."/>
            <person name="Kultz D."/>
            <person name="Laforsch C."/>
            <person name="Lindquist E."/>
            <person name="Lopez J."/>
            <person name="Manak J.R."/>
            <person name="Muller J."/>
            <person name="Pangilinan J."/>
            <person name="Patwardhan R.P."/>
            <person name="Pitluck S."/>
            <person name="Pritham E.J."/>
            <person name="Rechtsteiner A."/>
            <person name="Rho M."/>
            <person name="Rogozin I.B."/>
            <person name="Sakarya O."/>
            <person name="Salamov A."/>
            <person name="Schaack S."/>
            <person name="Shapiro H."/>
            <person name="Shiga Y."/>
            <person name="Skalitzky C."/>
            <person name="Smith Z."/>
            <person name="Souvorov A."/>
            <person name="Sung W."/>
            <person name="Tang Z."/>
            <person name="Tsuchiya D."/>
            <person name="Tu H."/>
            <person name="Vos H."/>
            <person name="Wang M."/>
            <person name="Wolf Y.I."/>
            <person name="Yamagata H."/>
            <person name="Yamada T."/>
            <person name="Ye Y."/>
            <person name="Shaw J.R."/>
            <person name="Andrews J."/>
            <person name="Crease T.J."/>
            <person name="Tang H."/>
            <person name="Lucas S.M."/>
            <person name="Robertson H.M."/>
            <person name="Bork P."/>
            <person name="Koonin E.V."/>
            <person name="Zdobnov E.M."/>
            <person name="Grigoriev I.V."/>
            <person name="Lynch M."/>
            <person name="Boore J.L."/>
        </authorList>
    </citation>
    <scope>NUCLEOTIDE SEQUENCE [LARGE SCALE GENOMIC DNA]</scope>
</reference>
<evidence type="ECO:0000313" key="21">
    <source>
        <dbReference type="Proteomes" id="UP000000305"/>
    </source>
</evidence>
<feature type="compositionally biased region" description="Polar residues" evidence="15">
    <location>
        <begin position="115"/>
        <end position="132"/>
    </location>
</feature>
<dbReference type="GO" id="GO:0008270">
    <property type="term" value="F:zinc ion binding"/>
    <property type="evidence" value="ECO:0007669"/>
    <property type="project" value="UniProtKB-KW"/>
</dbReference>
<keyword evidence="6" id="KW-0862">Zinc</keyword>
<accession>E9H2A6</accession>
<name>E9H2A6_DAPPU</name>
<keyword evidence="4" id="KW-0479">Metal-binding</keyword>
<feature type="compositionally biased region" description="Polar residues" evidence="15">
    <location>
        <begin position="1255"/>
        <end position="1266"/>
    </location>
</feature>
<evidence type="ECO:0000256" key="11">
    <source>
        <dbReference type="ARBA" id="ARBA00023242"/>
    </source>
</evidence>
<keyword evidence="21" id="KW-1185">Reference proteome</keyword>
<dbReference type="Proteomes" id="UP000000305">
    <property type="component" value="Unassembled WGS sequence"/>
</dbReference>
<sequence>MDEEDEDVDEEDEEMPELVDSDGAGNQTATKDDGTTGETSDEEAPPGLILSHGSIMKQEGKNVDSLSGVVENEQLEDDLQSLTDKGDQNQNIKLQGTPSAALRRSSRTKLPISPSPNDVSLSAGRTTRSQINPDIIAKQKSFMHKYQIAVKSSMDSYVRSATSEVEQVKVEPQATKRKWEDTGGTDAVHSPHSSPIQEKRNKKSITSTPSSASTPSTKVGSHFMELQNKTFTRHDTFCWVCHMDGQVLECRQCPRVFHQRCVQLQSPIPTDWICTECCSVRNAEKHNHLEMDQLTEMLNFAMERIKSVADAQPFFKPVDTEEFPHYTEYIVSPVDISQLEEKIVQRSYTSTRAFLADFRWILHNCIIFNSSHSKLTSTARTLMKVCKHEMAEIDTCADCYVHAHTKRETWFLEPCQRPHLLLWAKLKGFPHWPAKAMKANKEGNVDVRFFGAHDRAWVPAKDCFLYSREMPMQLKNQRKANLIASVEEVDQHIKKLVERYGSFAYPSPRTAYNPNKENEQLQQLIPGYKVSEHSQSSLCKSDRVGESGEAESMNSDSDAGDAADNDLIPQANLPEGDRTEENRSEGRNFLAMLQLAPRTAAEAATPRTATPTSTSASPTPSQNMAPVSVSKQPTPNTTSTAAVKVQVKNSKTGRVANTKPNCGETVEDVLTKNAGAPANDNSINEAACEIIKLTKPQLASPSRRSSTSKEIPAVKTEPADPEDEDDSCSVTGSKACSISLAIDNVVGNYKPTVVVKPKPEASTKSTPKSVGKPTSSKPSGSKPSTQKLLARSTPKTTPNRPSGGKIISASKMNAKANRRLVGDDEDEDLDPAMYLDPTITITLINNDEKKAVSKHVNDVSSASSISSSDLQALNALGENVSITVVPKRKVGSTPAGGARSKENEAVDQPMVIEVDPAALQKARLPTQPAKARKSFPAKARQFGHPGQPSSQKSSQKHPVPPMVSIPSRHLGMEIARPTTQQSTSTRIPSITVRPVTQMPAAQPSIILQPGSSDTASISAITAAMKQPNSSSATTANSTGSSTLTLNTMHTVGPESGFGTGGLLLTFNRSAPTVAATGANSTSSSAQVQNKAECGPLTAQLASRTQQISDMVRNTLETLMQEMSSAGNLEATIVQLQMDLERCRSLHQQEILEMKKTLETQQTSAESEKQRALAELRRQLETDKQKAIDEIKKKQWCAHCSQEAIFYCCWNTAYCDYPCQQAHWPKHMNTCANANQNTETEATEAEECSSPIESAKITTPQKSIPVP</sequence>
<dbReference type="Pfam" id="PF24324">
    <property type="entry name" value="MYND_ZMYND11_ZMYD8"/>
    <property type="match status" value="1"/>
</dbReference>
<evidence type="ECO:0000256" key="10">
    <source>
        <dbReference type="ARBA" id="ARBA00023163"/>
    </source>
</evidence>
<dbReference type="Pfam" id="PF00855">
    <property type="entry name" value="PWWP"/>
    <property type="match status" value="1"/>
</dbReference>
<dbReference type="SMART" id="SM00249">
    <property type="entry name" value="PHD"/>
    <property type="match status" value="1"/>
</dbReference>
<dbReference type="InterPro" id="IPR044075">
    <property type="entry name" value="PRKCBP1_PHD"/>
</dbReference>
<evidence type="ECO:0000259" key="19">
    <source>
        <dbReference type="PROSITE" id="PS50865"/>
    </source>
</evidence>
<evidence type="ECO:0000256" key="4">
    <source>
        <dbReference type="ARBA" id="ARBA00022723"/>
    </source>
</evidence>
<dbReference type="InterPro" id="IPR001487">
    <property type="entry name" value="Bromodomain"/>
</dbReference>
<dbReference type="SUPFAM" id="SSF47370">
    <property type="entry name" value="Bromodomain"/>
    <property type="match status" value="1"/>
</dbReference>
<feature type="compositionally biased region" description="Low complexity" evidence="15">
    <location>
        <begin position="599"/>
        <end position="621"/>
    </location>
</feature>
<dbReference type="InterPro" id="IPR000313">
    <property type="entry name" value="PWWP_dom"/>
</dbReference>
<dbReference type="STRING" id="6669.E9H2A6"/>
<evidence type="ECO:0000256" key="15">
    <source>
        <dbReference type="SAM" id="MobiDB-lite"/>
    </source>
</evidence>
<dbReference type="GO" id="GO:0140006">
    <property type="term" value="F:histone H3 reader activity"/>
    <property type="evidence" value="ECO:0007669"/>
    <property type="project" value="UniProtKB-ARBA"/>
</dbReference>
<dbReference type="SMART" id="SM00297">
    <property type="entry name" value="BROMO"/>
    <property type="match status" value="1"/>
</dbReference>
<feature type="compositionally biased region" description="Low complexity" evidence="15">
    <location>
        <begin position="204"/>
        <end position="217"/>
    </location>
</feature>
<keyword evidence="7" id="KW-0156">Chromatin regulator</keyword>
<evidence type="ECO:0000256" key="8">
    <source>
        <dbReference type="ARBA" id="ARBA00023015"/>
    </source>
</evidence>
<evidence type="ECO:0000259" key="16">
    <source>
        <dbReference type="PROSITE" id="PS50014"/>
    </source>
</evidence>
<dbReference type="PANTHER" id="PTHR46453:SF5">
    <property type="entry name" value="PROTEIN KINASE C-BINDING PROTEIN 1 ISOFORM X1"/>
    <property type="match status" value="1"/>
</dbReference>
<dbReference type="OMA" id="MPVQRFN"/>
<proteinExistence type="predicted"/>
<dbReference type="HOGENOM" id="CLU_008433_0_0_1"/>
<dbReference type="KEGG" id="dpx:DAPPUDRAFT_324633"/>
<dbReference type="PROSITE" id="PS50014">
    <property type="entry name" value="BROMODOMAIN_2"/>
    <property type="match status" value="1"/>
</dbReference>
<feature type="region of interest" description="Disordered" evidence="15">
    <location>
        <begin position="1239"/>
        <end position="1266"/>
    </location>
</feature>
<evidence type="ECO:0000256" key="6">
    <source>
        <dbReference type="ARBA" id="ARBA00022833"/>
    </source>
</evidence>
<dbReference type="Pfam" id="PF00439">
    <property type="entry name" value="Bromodomain"/>
    <property type="match status" value="1"/>
</dbReference>
<dbReference type="GO" id="GO:0005634">
    <property type="term" value="C:nucleus"/>
    <property type="evidence" value="ECO:0000318"/>
    <property type="project" value="GO_Central"/>
</dbReference>
<dbReference type="InterPro" id="IPR011011">
    <property type="entry name" value="Znf_FYVE_PHD"/>
</dbReference>
<feature type="compositionally biased region" description="Acidic residues" evidence="15">
    <location>
        <begin position="1"/>
        <end position="20"/>
    </location>
</feature>
<feature type="compositionally biased region" description="Low complexity" evidence="15">
    <location>
        <begin position="943"/>
        <end position="957"/>
    </location>
</feature>
<feature type="compositionally biased region" description="Polar residues" evidence="15">
    <location>
        <begin position="622"/>
        <end position="644"/>
    </location>
</feature>
<evidence type="ECO:0000256" key="13">
    <source>
        <dbReference type="PROSITE-ProRule" id="PRU00134"/>
    </source>
</evidence>
<dbReference type="eggNOG" id="KOG3612">
    <property type="taxonomic scope" value="Eukaryota"/>
</dbReference>
<dbReference type="InterPro" id="IPR057053">
    <property type="entry name" value="MYND_ZMYND11_ZMYD8"/>
</dbReference>
<dbReference type="SMART" id="SM00293">
    <property type="entry name" value="PWWP"/>
    <property type="match status" value="1"/>
</dbReference>
<dbReference type="InterPro" id="IPR056987">
    <property type="entry name" value="ZMYND8_CC"/>
</dbReference>
<feature type="domain" description="PHD-type" evidence="17">
    <location>
        <begin position="235"/>
        <end position="280"/>
    </location>
</feature>
<dbReference type="Gene3D" id="1.20.920.10">
    <property type="entry name" value="Bromodomain-like"/>
    <property type="match status" value="1"/>
</dbReference>
<dbReference type="PROSITE" id="PS50865">
    <property type="entry name" value="ZF_MYND_2"/>
    <property type="match status" value="1"/>
</dbReference>
<keyword evidence="10" id="KW-0804">Transcription</keyword>
<evidence type="ECO:0000256" key="9">
    <source>
        <dbReference type="ARBA" id="ARBA00023117"/>
    </source>
</evidence>
<feature type="domain" description="PWWP" evidence="18">
    <location>
        <begin position="418"/>
        <end position="469"/>
    </location>
</feature>
<keyword evidence="9 12" id="KW-0103">Bromodomain</keyword>
<dbReference type="InterPro" id="IPR019787">
    <property type="entry name" value="Znf_PHD-finger"/>
</dbReference>
<evidence type="ECO:0008006" key="22">
    <source>
        <dbReference type="Google" id="ProtNLM"/>
    </source>
</evidence>
<protein>
    <recommendedName>
        <fullName evidence="22">Protein kinase C-binding protein 1</fullName>
    </recommendedName>
</protein>
<dbReference type="InterPro" id="IPR002893">
    <property type="entry name" value="Znf_MYND"/>
</dbReference>
<dbReference type="PROSITE" id="PS01360">
    <property type="entry name" value="ZF_MYND_1"/>
    <property type="match status" value="1"/>
</dbReference>
<evidence type="ECO:0000256" key="14">
    <source>
        <dbReference type="SAM" id="Coils"/>
    </source>
</evidence>
<keyword evidence="3" id="KW-0158">Chromosome</keyword>
<evidence type="ECO:0000313" key="20">
    <source>
        <dbReference type="EMBL" id="EFX74177.1"/>
    </source>
</evidence>
<dbReference type="FunFam" id="6.10.140.2220:FF:000002">
    <property type="entry name" value="Protein kinase C-binding protein 1 isoform C"/>
    <property type="match status" value="1"/>
</dbReference>
<evidence type="ECO:0000259" key="18">
    <source>
        <dbReference type="PROSITE" id="PS50812"/>
    </source>
</evidence>
<dbReference type="Gene3D" id="3.30.40.10">
    <property type="entry name" value="Zinc/RING finger domain, C3HC4 (zinc finger)"/>
    <property type="match status" value="1"/>
</dbReference>
<feature type="region of interest" description="Disordered" evidence="15">
    <location>
        <begin position="169"/>
        <end position="218"/>
    </location>
</feature>
<feature type="region of interest" description="Disordered" evidence="15">
    <location>
        <begin position="923"/>
        <end position="964"/>
    </location>
</feature>
<dbReference type="Pfam" id="PF23460">
    <property type="entry name" value="ZMYND8_CC"/>
    <property type="match status" value="1"/>
</dbReference>
<dbReference type="Gene3D" id="2.30.30.140">
    <property type="match status" value="1"/>
</dbReference>
<organism evidence="20 21">
    <name type="scientific">Daphnia pulex</name>
    <name type="common">Water flea</name>
    <dbReference type="NCBI Taxonomy" id="6669"/>
    <lineage>
        <taxon>Eukaryota</taxon>
        <taxon>Metazoa</taxon>
        <taxon>Ecdysozoa</taxon>
        <taxon>Arthropoda</taxon>
        <taxon>Crustacea</taxon>
        <taxon>Branchiopoda</taxon>
        <taxon>Diplostraca</taxon>
        <taxon>Cladocera</taxon>
        <taxon>Anomopoda</taxon>
        <taxon>Daphniidae</taxon>
        <taxon>Daphnia</taxon>
    </lineage>
</organism>
<feature type="region of interest" description="Disordered" evidence="15">
    <location>
        <begin position="1"/>
        <end position="134"/>
    </location>
</feature>
<evidence type="ECO:0000256" key="5">
    <source>
        <dbReference type="ARBA" id="ARBA00022771"/>
    </source>
</evidence>
<dbReference type="CDD" id="cd15538">
    <property type="entry name" value="PHD_PRKCBP1"/>
    <property type="match status" value="1"/>
</dbReference>
<dbReference type="SUPFAM" id="SSF63748">
    <property type="entry name" value="Tudor/PWWP/MBT"/>
    <property type="match status" value="1"/>
</dbReference>
<dbReference type="InterPro" id="IPR001965">
    <property type="entry name" value="Znf_PHD"/>
</dbReference>
<gene>
    <name evidence="20" type="ORF">DAPPUDRAFT_324633</name>
</gene>
<feature type="region of interest" description="Disordered" evidence="15">
    <location>
        <begin position="599"/>
        <end position="644"/>
    </location>
</feature>
<feature type="region of interest" description="Disordered" evidence="15">
    <location>
        <begin position="757"/>
        <end position="811"/>
    </location>
</feature>
<dbReference type="GO" id="GO:0005737">
    <property type="term" value="C:cytoplasm"/>
    <property type="evidence" value="ECO:0000318"/>
    <property type="project" value="GO_Central"/>
</dbReference>
<dbReference type="InterPro" id="IPR019786">
    <property type="entry name" value="Zinc_finger_PHD-type_CS"/>
</dbReference>
<dbReference type="PROSITE" id="PS50812">
    <property type="entry name" value="PWWP"/>
    <property type="match status" value="1"/>
</dbReference>
<feature type="domain" description="Bromo" evidence="16">
    <location>
        <begin position="306"/>
        <end position="376"/>
    </location>
</feature>
<dbReference type="OrthoDB" id="298344at2759"/>
<dbReference type="EMBL" id="GL732585">
    <property type="protein sequence ID" value="EFX74177.1"/>
    <property type="molecule type" value="Genomic_DNA"/>
</dbReference>